<evidence type="ECO:0000256" key="1">
    <source>
        <dbReference type="SAM" id="Phobius"/>
    </source>
</evidence>
<dbReference type="GO" id="GO:0005886">
    <property type="term" value="C:plasma membrane"/>
    <property type="evidence" value="ECO:0007669"/>
    <property type="project" value="TreeGrafter"/>
</dbReference>
<feature type="transmembrane region" description="Helical" evidence="1">
    <location>
        <begin position="12"/>
        <end position="35"/>
    </location>
</feature>
<evidence type="ECO:0000313" key="3">
    <source>
        <dbReference type="Proteomes" id="UP000515733"/>
    </source>
</evidence>
<dbReference type="PANTHER" id="PTHR35813:SF1">
    <property type="entry name" value="INNER MEMBRANE PROTEIN YBAN"/>
    <property type="match status" value="1"/>
</dbReference>
<sequence>MDRPRLHDSRWVRWIYLGAGTVALLLGLIGAVLPVLPTTPFVLLAAACFARGSTHIHDWLLRSPLAGPIIREWEEYRAMDRRVKAWAFALMGISVTGSLLMMASPWHRLMLLALVAVAGITLWRVPVRPLDPPQEKTDPR</sequence>
<gene>
    <name evidence="2" type="primary">ybaN</name>
    <name evidence="2" type="ORF">DENOEST_1082</name>
</gene>
<dbReference type="RefSeq" id="WP_232096447.1">
    <property type="nucleotide sequence ID" value="NZ_LR778301.1"/>
</dbReference>
<dbReference type="AlphaFoldDB" id="A0A6S6XW08"/>
<keyword evidence="3" id="KW-1185">Reference proteome</keyword>
<reference evidence="2 3" key="1">
    <citation type="submission" date="2020-03" db="EMBL/GenBank/DDBJ databases">
        <authorList>
            <consortium name="Genoscope - CEA"/>
            <person name="William W."/>
        </authorList>
    </citation>
    <scope>NUCLEOTIDE SEQUENCE [LARGE SCALE GENOMIC DNA]</scope>
    <source>
        <strain evidence="3">DSM 16959</strain>
    </source>
</reference>
<dbReference type="Pfam" id="PF04304">
    <property type="entry name" value="DUF454"/>
    <property type="match status" value="1"/>
</dbReference>
<feature type="transmembrane region" description="Helical" evidence="1">
    <location>
        <begin position="109"/>
        <end position="127"/>
    </location>
</feature>
<accession>A0A6S6XW08</accession>
<dbReference type="EMBL" id="LR778301">
    <property type="protein sequence ID" value="CAB1368247.1"/>
    <property type="molecule type" value="Genomic_DNA"/>
</dbReference>
<name>A0A6S6XW08_9PROT</name>
<dbReference type="PANTHER" id="PTHR35813">
    <property type="entry name" value="INNER MEMBRANE PROTEIN YBAN"/>
    <property type="match status" value="1"/>
</dbReference>
<keyword evidence="1" id="KW-1133">Transmembrane helix</keyword>
<dbReference type="PIRSF" id="PIRSF016789">
    <property type="entry name" value="DUF454"/>
    <property type="match status" value="1"/>
</dbReference>
<proteinExistence type="predicted"/>
<feature type="transmembrane region" description="Helical" evidence="1">
    <location>
        <begin position="85"/>
        <end position="103"/>
    </location>
</feature>
<protein>
    <submittedName>
        <fullName evidence="2">Inner membrane protein YbaN</fullName>
    </submittedName>
</protein>
<keyword evidence="1" id="KW-0472">Membrane</keyword>
<dbReference type="InterPro" id="IPR007401">
    <property type="entry name" value="DUF454"/>
</dbReference>
<dbReference type="KEGG" id="doe:DENOEST_1082"/>
<dbReference type="Proteomes" id="UP000515733">
    <property type="component" value="Chromosome"/>
</dbReference>
<keyword evidence="1" id="KW-0812">Transmembrane</keyword>
<organism evidence="2 3">
    <name type="scientific">Denitratisoma oestradiolicum</name>
    <dbReference type="NCBI Taxonomy" id="311182"/>
    <lineage>
        <taxon>Bacteria</taxon>
        <taxon>Pseudomonadati</taxon>
        <taxon>Pseudomonadota</taxon>
        <taxon>Betaproteobacteria</taxon>
        <taxon>Nitrosomonadales</taxon>
        <taxon>Sterolibacteriaceae</taxon>
        <taxon>Denitratisoma</taxon>
    </lineage>
</organism>
<evidence type="ECO:0000313" key="2">
    <source>
        <dbReference type="EMBL" id="CAB1368247.1"/>
    </source>
</evidence>